<evidence type="ECO:0000256" key="1">
    <source>
        <dbReference type="ARBA" id="ARBA00005254"/>
    </source>
</evidence>
<dbReference type="InterPro" id="IPR029045">
    <property type="entry name" value="ClpP/crotonase-like_dom_sf"/>
</dbReference>
<dbReference type="GO" id="GO:0006635">
    <property type="term" value="P:fatty acid beta-oxidation"/>
    <property type="evidence" value="ECO:0007669"/>
    <property type="project" value="TreeGrafter"/>
</dbReference>
<dbReference type="Gene3D" id="3.90.226.10">
    <property type="entry name" value="2-enoyl-CoA Hydratase, Chain A, domain 1"/>
    <property type="match status" value="1"/>
</dbReference>
<dbReference type="InterPro" id="IPR001753">
    <property type="entry name" value="Enoyl-CoA_hydra/iso"/>
</dbReference>
<dbReference type="Pfam" id="PF00378">
    <property type="entry name" value="ECH_1"/>
    <property type="match status" value="1"/>
</dbReference>
<keyword evidence="4" id="KW-1185">Reference proteome</keyword>
<dbReference type="AlphaFoldDB" id="A0A1Y5TLE5"/>
<organism evidence="3 4">
    <name type="scientific">Oceanibacterium hippocampi</name>
    <dbReference type="NCBI Taxonomy" id="745714"/>
    <lineage>
        <taxon>Bacteria</taxon>
        <taxon>Pseudomonadati</taxon>
        <taxon>Pseudomonadota</taxon>
        <taxon>Alphaproteobacteria</taxon>
        <taxon>Sneathiellales</taxon>
        <taxon>Sneathiellaceae</taxon>
        <taxon>Oceanibacterium</taxon>
    </lineage>
</organism>
<dbReference type="PANTHER" id="PTHR11941:SF54">
    <property type="entry name" value="ENOYL-COA HYDRATASE, MITOCHONDRIAL"/>
    <property type="match status" value="1"/>
</dbReference>
<dbReference type="EC" id="4.1.3.36" evidence="3"/>
<dbReference type="OrthoDB" id="9807606at2"/>
<dbReference type="CDD" id="cd06558">
    <property type="entry name" value="crotonase-like"/>
    <property type="match status" value="1"/>
</dbReference>
<dbReference type="PANTHER" id="PTHR11941">
    <property type="entry name" value="ENOYL-COA HYDRATASE-RELATED"/>
    <property type="match status" value="1"/>
</dbReference>
<proteinExistence type="inferred from homology"/>
<dbReference type="Proteomes" id="UP000193200">
    <property type="component" value="Unassembled WGS sequence"/>
</dbReference>
<dbReference type="SUPFAM" id="SSF52096">
    <property type="entry name" value="ClpP/crotonase"/>
    <property type="match status" value="1"/>
</dbReference>
<protein>
    <submittedName>
        <fullName evidence="3">1,4-Dihydroxy-2-naphthoyl-CoA synthase</fullName>
        <ecNumber evidence="3">4.1.3.36</ecNumber>
    </submittedName>
</protein>
<dbReference type="PROSITE" id="PS00166">
    <property type="entry name" value="ENOYL_COA_HYDRATASE"/>
    <property type="match status" value="1"/>
</dbReference>
<keyword evidence="3" id="KW-0456">Lyase</keyword>
<comment type="similarity">
    <text evidence="1 2">Belongs to the enoyl-CoA hydratase/isomerase family.</text>
</comment>
<dbReference type="GO" id="GO:0008935">
    <property type="term" value="F:1,4-dihydroxy-2-naphthoyl-CoA synthase activity"/>
    <property type="evidence" value="ECO:0007669"/>
    <property type="project" value="UniProtKB-EC"/>
</dbReference>
<dbReference type="InParanoid" id="A0A1Y5TLE5"/>
<name>A0A1Y5TLE5_9PROT</name>
<evidence type="ECO:0000313" key="3">
    <source>
        <dbReference type="EMBL" id="SLN66763.1"/>
    </source>
</evidence>
<dbReference type="EMBL" id="FWFR01000002">
    <property type="protein sequence ID" value="SLN66763.1"/>
    <property type="molecule type" value="Genomic_DNA"/>
</dbReference>
<reference evidence="3 4" key="1">
    <citation type="submission" date="2017-03" db="EMBL/GenBank/DDBJ databases">
        <authorList>
            <person name="Afonso C.L."/>
            <person name="Miller P.J."/>
            <person name="Scott M.A."/>
            <person name="Spackman E."/>
            <person name="Goraichik I."/>
            <person name="Dimitrov K.M."/>
            <person name="Suarez D.L."/>
            <person name="Swayne D.E."/>
        </authorList>
    </citation>
    <scope>NUCLEOTIDE SEQUENCE [LARGE SCALE GENOMIC DNA]</scope>
    <source>
        <strain evidence="3 4">CECT 7691</strain>
    </source>
</reference>
<evidence type="ECO:0000256" key="2">
    <source>
        <dbReference type="RuleBase" id="RU003707"/>
    </source>
</evidence>
<dbReference type="RefSeq" id="WP_085884395.1">
    <property type="nucleotide sequence ID" value="NZ_FWFR01000002.1"/>
</dbReference>
<accession>A0A1Y5TLE5</accession>
<gene>
    <name evidence="3" type="primary">menB</name>
    <name evidence="3" type="ORF">OCH7691_03089</name>
</gene>
<dbReference type="InterPro" id="IPR018376">
    <property type="entry name" value="Enoyl-CoA_hyd/isom_CS"/>
</dbReference>
<sequence length="258" mass="28106">MNRYLKYEVEDGVARITLDRPERLNAFSIELYEDLFWSLVQAEQDEAVEIVVITGSRERAFSSGGDLKDLAAMYQDPKRRARVGYLFTHATMNAFTQIEKMSKTVIARINGLAHGAGGIIAVFADFAIAVQSATIRFPEPCSGIADPYAASRLPFKIGMSKTKEILLTGEAVTAERAEAIGLIYKCVPSMEELDIQVASLVARLRATDTTARGWVKEAANSVFPALDPTCQIVSVGSESVGKASIAFSQRHASGRGHE</sequence>
<evidence type="ECO:0000313" key="4">
    <source>
        <dbReference type="Proteomes" id="UP000193200"/>
    </source>
</evidence>